<evidence type="ECO:0000313" key="1">
    <source>
        <dbReference type="EMBL" id="HIU93464.1"/>
    </source>
</evidence>
<gene>
    <name evidence="1" type="ORF">IAD26_10085</name>
</gene>
<dbReference type="EMBL" id="DVOD01000072">
    <property type="protein sequence ID" value="HIU93464.1"/>
    <property type="molecule type" value="Genomic_DNA"/>
</dbReference>
<evidence type="ECO:0000313" key="2">
    <source>
        <dbReference type="Proteomes" id="UP000886748"/>
    </source>
</evidence>
<organism evidence="1 2">
    <name type="scientific">Candidatus Limenecus avicola</name>
    <dbReference type="NCBI Taxonomy" id="2840847"/>
    <lineage>
        <taxon>Bacteria</taxon>
        <taxon>Bacillati</taxon>
        <taxon>Bacillota</taxon>
        <taxon>Clostridia</taxon>
        <taxon>Eubacteriales</taxon>
        <taxon>Clostridiaceae</taxon>
        <taxon>Clostridiaceae incertae sedis</taxon>
        <taxon>Candidatus Limenecus</taxon>
    </lineage>
</organism>
<name>A0A9D1N1M3_9CLOT</name>
<protein>
    <submittedName>
        <fullName evidence="1">Uncharacterized protein</fullName>
    </submittedName>
</protein>
<accession>A0A9D1N1M3</accession>
<reference evidence="1" key="2">
    <citation type="journal article" date="2021" name="PeerJ">
        <title>Extensive microbial diversity within the chicken gut microbiome revealed by metagenomics and culture.</title>
        <authorList>
            <person name="Gilroy R."/>
            <person name="Ravi A."/>
            <person name="Getino M."/>
            <person name="Pursley I."/>
            <person name="Horton D.L."/>
            <person name="Alikhan N.F."/>
            <person name="Baker D."/>
            <person name="Gharbi K."/>
            <person name="Hall N."/>
            <person name="Watson M."/>
            <person name="Adriaenssens E.M."/>
            <person name="Foster-Nyarko E."/>
            <person name="Jarju S."/>
            <person name="Secka A."/>
            <person name="Antonio M."/>
            <person name="Oren A."/>
            <person name="Chaudhuri R.R."/>
            <person name="La Ragione R."/>
            <person name="Hildebrand F."/>
            <person name="Pallen M.J."/>
        </authorList>
    </citation>
    <scope>NUCLEOTIDE SEQUENCE</scope>
    <source>
        <strain evidence="1">CHK154-7741</strain>
    </source>
</reference>
<proteinExistence type="predicted"/>
<dbReference type="Proteomes" id="UP000886748">
    <property type="component" value="Unassembled WGS sequence"/>
</dbReference>
<dbReference type="AlphaFoldDB" id="A0A9D1N1M3"/>
<reference evidence="1" key="1">
    <citation type="submission" date="2020-10" db="EMBL/GenBank/DDBJ databases">
        <authorList>
            <person name="Gilroy R."/>
        </authorList>
    </citation>
    <scope>NUCLEOTIDE SEQUENCE</scope>
    <source>
        <strain evidence="1">CHK154-7741</strain>
    </source>
</reference>
<sequence>MDNNFNSFDNLETSIRKSSVIQERINLVSTHMYKQFLEYQRSTMNATETFVKITDNMQSTVEYLKQSFGARGVATDNIFFETDETNTVLVLHILWHTISFTTRWNNQPQALYRGVEMPMISNRIIALKGNFHEIIKDVKEEDQLQTVLEQEVASLFIPAERGQNCIIKINHLGNKEFYINHMDAPREFLLKVIETICGGGIYHEELRQ</sequence>
<comment type="caution">
    <text evidence="1">The sequence shown here is derived from an EMBL/GenBank/DDBJ whole genome shotgun (WGS) entry which is preliminary data.</text>
</comment>